<comment type="subcellular location">
    <subcellularLocation>
        <location evidence="1">Membrane</location>
        <topology evidence="1">Multi-pass membrane protein</topology>
    </subcellularLocation>
</comment>
<evidence type="ECO:0000256" key="7">
    <source>
        <dbReference type="ARBA" id="ARBA00023098"/>
    </source>
</evidence>
<organism evidence="11 12">
    <name type="scientific">Phascolomyces articulosus</name>
    <dbReference type="NCBI Taxonomy" id="60185"/>
    <lineage>
        <taxon>Eukaryota</taxon>
        <taxon>Fungi</taxon>
        <taxon>Fungi incertae sedis</taxon>
        <taxon>Mucoromycota</taxon>
        <taxon>Mucoromycotina</taxon>
        <taxon>Mucoromycetes</taxon>
        <taxon>Mucorales</taxon>
        <taxon>Lichtheimiaceae</taxon>
        <taxon>Phascolomyces</taxon>
    </lineage>
</organism>
<dbReference type="AlphaFoldDB" id="A0AAD5P9N0"/>
<dbReference type="InterPro" id="IPR002076">
    <property type="entry name" value="ELO_fam"/>
</dbReference>
<proteinExistence type="inferred from homology"/>
<comment type="catalytic activity">
    <reaction evidence="10">
        <text>an acyl-CoA + malonyl-CoA + H(+) = a 3-oxoacyl-CoA + CO2 + CoA</text>
        <dbReference type="Rhea" id="RHEA:50252"/>
        <dbReference type="ChEBI" id="CHEBI:15378"/>
        <dbReference type="ChEBI" id="CHEBI:16526"/>
        <dbReference type="ChEBI" id="CHEBI:57287"/>
        <dbReference type="ChEBI" id="CHEBI:57384"/>
        <dbReference type="ChEBI" id="CHEBI:58342"/>
        <dbReference type="ChEBI" id="CHEBI:90726"/>
    </reaction>
    <physiologicalReaction direction="left-to-right" evidence="10">
        <dbReference type="Rhea" id="RHEA:50253"/>
    </physiologicalReaction>
</comment>
<dbReference type="GO" id="GO:0005789">
    <property type="term" value="C:endoplasmic reticulum membrane"/>
    <property type="evidence" value="ECO:0007669"/>
    <property type="project" value="TreeGrafter"/>
</dbReference>
<comment type="caution">
    <text evidence="11">The sequence shown here is derived from an EMBL/GenBank/DDBJ whole genome shotgun (WGS) entry which is preliminary data.</text>
</comment>
<evidence type="ECO:0000256" key="9">
    <source>
        <dbReference type="ARBA" id="ARBA00023160"/>
    </source>
</evidence>
<dbReference type="EMBL" id="JAIXMP010000046">
    <property type="protein sequence ID" value="KAI9246469.1"/>
    <property type="molecule type" value="Genomic_DNA"/>
</dbReference>
<evidence type="ECO:0000313" key="11">
    <source>
        <dbReference type="EMBL" id="KAI9246469.1"/>
    </source>
</evidence>
<evidence type="ECO:0000256" key="10">
    <source>
        <dbReference type="RuleBase" id="RU361115"/>
    </source>
</evidence>
<comment type="caution">
    <text evidence="10">Lacks conserved residue(s) required for the propagation of feature annotation.</text>
</comment>
<dbReference type="Proteomes" id="UP001209540">
    <property type="component" value="Unassembled WGS sequence"/>
</dbReference>
<evidence type="ECO:0000256" key="4">
    <source>
        <dbReference type="ARBA" id="ARBA00022692"/>
    </source>
</evidence>
<keyword evidence="2 10" id="KW-0444">Lipid biosynthesis</keyword>
<gene>
    <name evidence="11" type="ORF">BDA99DRAFT_526949</name>
</gene>
<dbReference type="PANTHER" id="PTHR11157:SF169">
    <property type="entry name" value="ELONGATION OF FATTY ACIDS PROTEIN"/>
    <property type="match status" value="1"/>
</dbReference>
<evidence type="ECO:0000313" key="12">
    <source>
        <dbReference type="Proteomes" id="UP001209540"/>
    </source>
</evidence>
<keyword evidence="12" id="KW-1185">Reference proteome</keyword>
<keyword evidence="6 10" id="KW-1133">Transmembrane helix</keyword>
<feature type="transmembrane region" description="Helical" evidence="10">
    <location>
        <begin position="36"/>
        <end position="54"/>
    </location>
</feature>
<keyword evidence="9 10" id="KW-0275">Fatty acid biosynthesis</keyword>
<evidence type="ECO:0000256" key="2">
    <source>
        <dbReference type="ARBA" id="ARBA00022516"/>
    </source>
</evidence>
<dbReference type="Pfam" id="PF01151">
    <property type="entry name" value="ELO"/>
    <property type="match status" value="1"/>
</dbReference>
<reference evidence="11" key="2">
    <citation type="submission" date="2023-02" db="EMBL/GenBank/DDBJ databases">
        <authorList>
            <consortium name="DOE Joint Genome Institute"/>
            <person name="Mondo S.J."/>
            <person name="Chang Y."/>
            <person name="Wang Y."/>
            <person name="Ahrendt S."/>
            <person name="Andreopoulos W."/>
            <person name="Barry K."/>
            <person name="Beard J."/>
            <person name="Benny G.L."/>
            <person name="Blankenship S."/>
            <person name="Bonito G."/>
            <person name="Cuomo C."/>
            <person name="Desiro A."/>
            <person name="Gervers K.A."/>
            <person name="Hundley H."/>
            <person name="Kuo A."/>
            <person name="LaButti K."/>
            <person name="Lang B.F."/>
            <person name="Lipzen A."/>
            <person name="O'Donnell K."/>
            <person name="Pangilinan J."/>
            <person name="Reynolds N."/>
            <person name="Sandor L."/>
            <person name="Smith M.W."/>
            <person name="Tsang A."/>
            <person name="Grigoriev I.V."/>
            <person name="Stajich J.E."/>
            <person name="Spatafora J.W."/>
        </authorList>
    </citation>
    <scope>NUCLEOTIDE SEQUENCE</scope>
    <source>
        <strain evidence="11">RSA 2281</strain>
    </source>
</reference>
<reference evidence="11" key="1">
    <citation type="journal article" date="2022" name="IScience">
        <title>Evolution of zygomycete secretomes and the origins of terrestrial fungal ecologies.</title>
        <authorList>
            <person name="Chang Y."/>
            <person name="Wang Y."/>
            <person name="Mondo S."/>
            <person name="Ahrendt S."/>
            <person name="Andreopoulos W."/>
            <person name="Barry K."/>
            <person name="Beard J."/>
            <person name="Benny G.L."/>
            <person name="Blankenship S."/>
            <person name="Bonito G."/>
            <person name="Cuomo C."/>
            <person name="Desiro A."/>
            <person name="Gervers K.A."/>
            <person name="Hundley H."/>
            <person name="Kuo A."/>
            <person name="LaButti K."/>
            <person name="Lang B.F."/>
            <person name="Lipzen A."/>
            <person name="O'Donnell K."/>
            <person name="Pangilinan J."/>
            <person name="Reynolds N."/>
            <person name="Sandor L."/>
            <person name="Smith M.E."/>
            <person name="Tsang A."/>
            <person name="Grigoriev I.V."/>
            <person name="Stajich J.E."/>
            <person name="Spatafora J.W."/>
        </authorList>
    </citation>
    <scope>NUCLEOTIDE SEQUENCE</scope>
    <source>
        <strain evidence="11">RSA 2281</strain>
    </source>
</reference>
<evidence type="ECO:0000256" key="5">
    <source>
        <dbReference type="ARBA" id="ARBA00022832"/>
    </source>
</evidence>
<keyword evidence="7 10" id="KW-0443">Lipid metabolism</keyword>
<sequence length="302" mass="35120">MTTDTLHHHHHHLVPMPSGIPFPELYQTMMNWRTPVAGILMYLTIVYLWTIQVVKKQQQSKKISSSSTCNEKMTNSHSNNSKHQSSVMTFFVLLHNIALASYSGLTFYKMVTALDRTRSRDDGTSLFVKVCDLDEYHWNDALGYWGYFFYLSKFYEFIDTFIILLKGRKPSLLQEYHHAGAIITMWAGIRYRTTAIWLFVTFNSFIHTLMYTYYASTTMGFHPPGKKYLTTLQISQFLLGMTVAALYLLTPGCSETPGEQFTLKLNLTYLMPLTFLFLDFARKTYGRHQQVNSHHYINKKTT</sequence>
<accession>A0AAD5P9N0</accession>
<evidence type="ECO:0000256" key="3">
    <source>
        <dbReference type="ARBA" id="ARBA00022679"/>
    </source>
</evidence>
<evidence type="ECO:0000256" key="8">
    <source>
        <dbReference type="ARBA" id="ARBA00023136"/>
    </source>
</evidence>
<keyword evidence="8 10" id="KW-0472">Membrane</keyword>
<dbReference type="GO" id="GO:0030148">
    <property type="term" value="P:sphingolipid biosynthetic process"/>
    <property type="evidence" value="ECO:0007669"/>
    <property type="project" value="TreeGrafter"/>
</dbReference>
<feature type="transmembrane region" description="Helical" evidence="10">
    <location>
        <begin position="87"/>
        <end position="108"/>
    </location>
</feature>
<evidence type="ECO:0000256" key="1">
    <source>
        <dbReference type="ARBA" id="ARBA00004141"/>
    </source>
</evidence>
<dbReference type="GO" id="GO:0034626">
    <property type="term" value="P:fatty acid elongation, polyunsaturated fatty acid"/>
    <property type="evidence" value="ECO:0007669"/>
    <property type="project" value="TreeGrafter"/>
</dbReference>
<dbReference type="GO" id="GO:0034625">
    <property type="term" value="P:fatty acid elongation, monounsaturated fatty acid"/>
    <property type="evidence" value="ECO:0007669"/>
    <property type="project" value="TreeGrafter"/>
</dbReference>
<comment type="similarity">
    <text evidence="10">Belongs to the ELO family.</text>
</comment>
<dbReference type="GO" id="GO:0019367">
    <property type="term" value="P:fatty acid elongation, saturated fatty acid"/>
    <property type="evidence" value="ECO:0007669"/>
    <property type="project" value="TreeGrafter"/>
</dbReference>
<feature type="transmembrane region" description="Helical" evidence="10">
    <location>
        <begin position="195"/>
        <end position="216"/>
    </location>
</feature>
<evidence type="ECO:0000256" key="6">
    <source>
        <dbReference type="ARBA" id="ARBA00022989"/>
    </source>
</evidence>
<name>A0AAD5P9N0_9FUNG</name>
<dbReference type="GO" id="GO:0042761">
    <property type="term" value="P:very long-chain fatty acid biosynthetic process"/>
    <property type="evidence" value="ECO:0007669"/>
    <property type="project" value="TreeGrafter"/>
</dbReference>
<dbReference type="PANTHER" id="PTHR11157">
    <property type="entry name" value="FATTY ACID ACYL TRANSFERASE-RELATED"/>
    <property type="match status" value="1"/>
</dbReference>
<keyword evidence="4 10" id="KW-0812">Transmembrane</keyword>
<keyword evidence="5 10" id="KW-0276">Fatty acid metabolism</keyword>
<feature type="transmembrane region" description="Helical" evidence="10">
    <location>
        <begin position="228"/>
        <end position="249"/>
    </location>
</feature>
<dbReference type="EC" id="2.3.1.-" evidence="10"/>
<keyword evidence="3 10" id="KW-0808">Transferase</keyword>
<dbReference type="GO" id="GO:0009922">
    <property type="term" value="F:fatty acid elongase activity"/>
    <property type="evidence" value="ECO:0007669"/>
    <property type="project" value="InterPro"/>
</dbReference>
<protein>
    <recommendedName>
        <fullName evidence="10">Elongation of fatty acids protein</fullName>
        <ecNumber evidence="10">2.3.1.-</ecNumber>
    </recommendedName>
</protein>